<dbReference type="InterPro" id="IPR000683">
    <property type="entry name" value="Gfo/Idh/MocA-like_OxRdtase_N"/>
</dbReference>
<evidence type="ECO:0000313" key="3">
    <source>
        <dbReference type="EMBL" id="GAA5082040.1"/>
    </source>
</evidence>
<evidence type="ECO:0000259" key="1">
    <source>
        <dbReference type="Pfam" id="PF01408"/>
    </source>
</evidence>
<sequence>MHATPSETDLLIIGGGEAVRMAYDALSTYEQVAISYLPDTTNSFPSFEFFETAEIAIATRNPKAIYLATPVASHSDLLAKLIEEKKPILVEKPLALNLTQVAGFNTCDTKRVAVAFRKRFSKVASAIKSSRGHKPNDHCTVQIIWLAPHPGPNHWKIKKEIAGGGVLMDIGSHVLDLLEHTIGKISAIHLIDYELEPRQDTESYLSLAVHFENNSDAQVILGWAKEEPFQQIVFSQPNENITWQKDASKPESTLILTSKNTTRQMICHRNDEYFPMFKEFREFTNGTPADLPTWNDGVRNLALISKIYESL</sequence>
<feature type="domain" description="GFO/IDH/MocA-like oxidoreductase" evidence="2">
    <location>
        <begin position="143"/>
        <end position="227"/>
    </location>
</feature>
<gene>
    <name evidence="3" type="ORF">GCM10023209_37260</name>
</gene>
<feature type="domain" description="Gfo/Idh/MocA-like oxidoreductase N-terminal" evidence="1">
    <location>
        <begin position="47"/>
        <end position="101"/>
    </location>
</feature>
<comment type="caution">
    <text evidence="3">The sequence shown here is derived from an EMBL/GenBank/DDBJ whole genome shotgun (WGS) entry which is preliminary data.</text>
</comment>
<dbReference type="Gene3D" id="3.40.50.720">
    <property type="entry name" value="NAD(P)-binding Rossmann-like Domain"/>
    <property type="match status" value="1"/>
</dbReference>
<accession>A0ABP9LSQ9</accession>
<dbReference type="SUPFAM" id="SSF51735">
    <property type="entry name" value="NAD(P)-binding Rossmann-fold domains"/>
    <property type="match status" value="1"/>
</dbReference>
<dbReference type="PANTHER" id="PTHR43249:SF1">
    <property type="entry name" value="D-GLUCOSIDE 3-DEHYDROGENASE"/>
    <property type="match status" value="1"/>
</dbReference>
<dbReference type="InterPro" id="IPR052515">
    <property type="entry name" value="Gfo/Idh/MocA_Oxidoreductase"/>
</dbReference>
<evidence type="ECO:0000313" key="4">
    <source>
        <dbReference type="Proteomes" id="UP001499910"/>
    </source>
</evidence>
<dbReference type="InterPro" id="IPR055170">
    <property type="entry name" value="GFO_IDH_MocA-like_dom"/>
</dbReference>
<protein>
    <recommendedName>
        <fullName evidence="5">Gfo/Idh/MocA-like oxidoreductase N-terminal domain-containing protein</fullName>
    </recommendedName>
</protein>
<dbReference type="Pfam" id="PF22725">
    <property type="entry name" value="GFO_IDH_MocA_C3"/>
    <property type="match status" value="1"/>
</dbReference>
<dbReference type="Pfam" id="PF01408">
    <property type="entry name" value="GFO_IDH_MocA"/>
    <property type="match status" value="1"/>
</dbReference>
<evidence type="ECO:0000259" key="2">
    <source>
        <dbReference type="Pfam" id="PF22725"/>
    </source>
</evidence>
<dbReference type="Gene3D" id="3.30.360.10">
    <property type="entry name" value="Dihydrodipicolinate Reductase, domain 2"/>
    <property type="match status" value="1"/>
</dbReference>
<dbReference type="InterPro" id="IPR036291">
    <property type="entry name" value="NAD(P)-bd_dom_sf"/>
</dbReference>
<dbReference type="EMBL" id="BAABHW010000009">
    <property type="protein sequence ID" value="GAA5082040.1"/>
    <property type="molecule type" value="Genomic_DNA"/>
</dbReference>
<proteinExistence type="predicted"/>
<dbReference type="Proteomes" id="UP001499910">
    <property type="component" value="Unassembled WGS sequence"/>
</dbReference>
<reference evidence="4" key="1">
    <citation type="journal article" date="2019" name="Int. J. Syst. Evol. Microbiol.">
        <title>The Global Catalogue of Microorganisms (GCM) 10K type strain sequencing project: providing services to taxonomists for standard genome sequencing and annotation.</title>
        <authorList>
            <consortium name="The Broad Institute Genomics Platform"/>
            <consortium name="The Broad Institute Genome Sequencing Center for Infectious Disease"/>
            <person name="Wu L."/>
            <person name="Ma J."/>
        </authorList>
    </citation>
    <scope>NUCLEOTIDE SEQUENCE [LARGE SCALE GENOMIC DNA]</scope>
    <source>
        <strain evidence="4">JCM 18015</strain>
    </source>
</reference>
<organism evidence="3 4">
    <name type="scientific">[Roseibacterium] beibuensis</name>
    <dbReference type="NCBI Taxonomy" id="1193142"/>
    <lineage>
        <taxon>Bacteria</taxon>
        <taxon>Pseudomonadati</taxon>
        <taxon>Pseudomonadota</taxon>
        <taxon>Alphaproteobacteria</taxon>
        <taxon>Rhodobacterales</taxon>
        <taxon>Roseobacteraceae</taxon>
        <taxon>Roseicyclus</taxon>
    </lineage>
</organism>
<keyword evidence="4" id="KW-1185">Reference proteome</keyword>
<name>A0ABP9LSQ9_9RHOB</name>
<evidence type="ECO:0008006" key="5">
    <source>
        <dbReference type="Google" id="ProtNLM"/>
    </source>
</evidence>
<dbReference type="SUPFAM" id="SSF55347">
    <property type="entry name" value="Glyceraldehyde-3-phosphate dehydrogenase-like, C-terminal domain"/>
    <property type="match status" value="1"/>
</dbReference>
<dbReference type="PANTHER" id="PTHR43249">
    <property type="entry name" value="UDP-N-ACETYL-2-AMINO-2-DEOXY-D-GLUCURONATE OXIDASE"/>
    <property type="match status" value="1"/>
</dbReference>